<protein>
    <submittedName>
        <fullName evidence="1">Uncharacterized protein</fullName>
    </submittedName>
</protein>
<sequence>MPKIKSLEELRKLREEAIKSMKVRESTSTKITVGMGTCGIAAGAREVMHAILDELEKRKIYANVITVGCIGLCAEEPLVTIERGGQPGITYGKINVEKVPKLIEEHLIKGNIIDEWVISRG</sequence>
<reference evidence="1" key="1">
    <citation type="journal article" date="2014" name="Front. Microbiol.">
        <title>High frequency of phylogenetically diverse reductive dehalogenase-homologous genes in deep subseafloor sedimentary metagenomes.</title>
        <authorList>
            <person name="Kawai M."/>
            <person name="Futagami T."/>
            <person name="Toyoda A."/>
            <person name="Takaki Y."/>
            <person name="Nishi S."/>
            <person name="Hori S."/>
            <person name="Arai W."/>
            <person name="Tsubouchi T."/>
            <person name="Morono Y."/>
            <person name="Uchiyama I."/>
            <person name="Ito T."/>
            <person name="Fujiyama A."/>
            <person name="Inagaki F."/>
            <person name="Takami H."/>
        </authorList>
    </citation>
    <scope>NUCLEOTIDE SEQUENCE</scope>
    <source>
        <strain evidence="1">Expedition CK06-06</strain>
    </source>
</reference>
<dbReference type="AlphaFoldDB" id="X1LPD2"/>
<dbReference type="EMBL" id="BARV01005846">
    <property type="protein sequence ID" value="GAI04265.1"/>
    <property type="molecule type" value="Genomic_DNA"/>
</dbReference>
<dbReference type="InterPro" id="IPR036249">
    <property type="entry name" value="Thioredoxin-like_sf"/>
</dbReference>
<dbReference type="CDD" id="cd02980">
    <property type="entry name" value="TRX_Fd_family"/>
    <property type="match status" value="1"/>
</dbReference>
<name>X1LPD2_9ZZZZ</name>
<gene>
    <name evidence="1" type="ORF">S06H3_11890</name>
</gene>
<organism evidence="1">
    <name type="scientific">marine sediment metagenome</name>
    <dbReference type="NCBI Taxonomy" id="412755"/>
    <lineage>
        <taxon>unclassified sequences</taxon>
        <taxon>metagenomes</taxon>
        <taxon>ecological metagenomes</taxon>
    </lineage>
</organism>
<comment type="caution">
    <text evidence="1">The sequence shown here is derived from an EMBL/GenBank/DDBJ whole genome shotgun (WGS) entry which is preliminary data.</text>
</comment>
<accession>X1LPD2</accession>
<dbReference type="Gene3D" id="3.40.30.10">
    <property type="entry name" value="Glutaredoxin"/>
    <property type="match status" value="1"/>
</dbReference>
<dbReference type="SUPFAM" id="SSF52833">
    <property type="entry name" value="Thioredoxin-like"/>
    <property type="match status" value="1"/>
</dbReference>
<evidence type="ECO:0000313" key="1">
    <source>
        <dbReference type="EMBL" id="GAI04265.1"/>
    </source>
</evidence>
<proteinExistence type="predicted"/>